<name>A0AAW6P7X4_9PSED</name>
<evidence type="ECO:0000313" key="1">
    <source>
        <dbReference type="EMBL" id="MDF3842780.1"/>
    </source>
</evidence>
<dbReference type="Proteomes" id="UP001220662">
    <property type="component" value="Unassembled WGS sequence"/>
</dbReference>
<dbReference type="EMBL" id="JARJLR010000233">
    <property type="protein sequence ID" value="MDF3842780.1"/>
    <property type="molecule type" value="Genomic_DNA"/>
</dbReference>
<comment type="caution">
    <text evidence="1">The sequence shown here is derived from an EMBL/GenBank/DDBJ whole genome shotgun (WGS) entry which is preliminary data.</text>
</comment>
<reference evidence="1" key="1">
    <citation type="submission" date="2023-03" db="EMBL/GenBank/DDBJ databases">
        <title>Draft assemblies of triclosan tolerant bacteria isolated from returned activated sludge.</title>
        <authorList>
            <person name="Van Hamelsveld S."/>
        </authorList>
    </citation>
    <scope>NUCLEOTIDE SEQUENCE</scope>
    <source>
        <strain evidence="1">GW210015_S63</strain>
    </source>
</reference>
<protein>
    <submittedName>
        <fullName evidence="1">Uncharacterized protein</fullName>
    </submittedName>
</protein>
<gene>
    <name evidence="1" type="ORF">P3W55_13770</name>
</gene>
<dbReference type="RefSeq" id="WP_276214728.1">
    <property type="nucleotide sequence ID" value="NZ_JARJLR010000233.1"/>
</dbReference>
<accession>A0AAW6P7X4</accession>
<organism evidence="1 2">
    <name type="scientific">Pseudomonas citronellolis</name>
    <dbReference type="NCBI Taxonomy" id="53408"/>
    <lineage>
        <taxon>Bacteria</taxon>
        <taxon>Pseudomonadati</taxon>
        <taxon>Pseudomonadota</taxon>
        <taxon>Gammaproteobacteria</taxon>
        <taxon>Pseudomonadales</taxon>
        <taxon>Pseudomonadaceae</taxon>
        <taxon>Pseudomonas</taxon>
    </lineage>
</organism>
<sequence>MKGVQLFDGDATFVNSFTKIGWGEESGQKFTFGFKPERGKKFVVMLLGEADKDATDYDLEAALNRLGFYRREEAP</sequence>
<evidence type="ECO:0000313" key="2">
    <source>
        <dbReference type="Proteomes" id="UP001220662"/>
    </source>
</evidence>
<proteinExistence type="predicted"/>
<dbReference type="AlphaFoldDB" id="A0AAW6P7X4"/>